<evidence type="ECO:0000256" key="1">
    <source>
        <dbReference type="SAM" id="MobiDB-lite"/>
    </source>
</evidence>
<evidence type="ECO:0008006" key="5">
    <source>
        <dbReference type="Google" id="ProtNLM"/>
    </source>
</evidence>
<dbReference type="EMBL" id="BSUN01000001">
    <property type="protein sequence ID" value="GMA35244.1"/>
    <property type="molecule type" value="Genomic_DNA"/>
</dbReference>
<comment type="caution">
    <text evidence="3">The sequence shown here is derived from an EMBL/GenBank/DDBJ whole genome shotgun (WGS) entry which is preliminary data.</text>
</comment>
<dbReference type="RefSeq" id="WP_284327857.1">
    <property type="nucleotide sequence ID" value="NZ_BSUN01000001.1"/>
</dbReference>
<accession>A0ABQ6IBR2</accession>
<keyword evidence="2" id="KW-0472">Membrane</keyword>
<evidence type="ECO:0000313" key="3">
    <source>
        <dbReference type="EMBL" id="GMA35244.1"/>
    </source>
</evidence>
<evidence type="ECO:0000256" key="2">
    <source>
        <dbReference type="SAM" id="Phobius"/>
    </source>
</evidence>
<proteinExistence type="predicted"/>
<keyword evidence="4" id="KW-1185">Reference proteome</keyword>
<dbReference type="Proteomes" id="UP001157125">
    <property type="component" value="Unassembled WGS sequence"/>
</dbReference>
<name>A0ABQ6IBR2_9MICO</name>
<protein>
    <recommendedName>
        <fullName evidence="5">DUF4179 domain-containing protein</fullName>
    </recommendedName>
</protein>
<organism evidence="3 4">
    <name type="scientific">Demequina litorisediminis</name>
    <dbReference type="NCBI Taxonomy" id="1849022"/>
    <lineage>
        <taxon>Bacteria</taxon>
        <taxon>Bacillati</taxon>
        <taxon>Actinomycetota</taxon>
        <taxon>Actinomycetes</taxon>
        <taxon>Micrococcales</taxon>
        <taxon>Demequinaceae</taxon>
        <taxon>Demequina</taxon>
    </lineage>
</organism>
<feature type="region of interest" description="Disordered" evidence="1">
    <location>
        <begin position="300"/>
        <end position="339"/>
    </location>
</feature>
<feature type="transmembrane region" description="Helical" evidence="2">
    <location>
        <begin position="37"/>
        <end position="58"/>
    </location>
</feature>
<reference evidence="4" key="1">
    <citation type="journal article" date="2019" name="Int. J. Syst. Evol. Microbiol.">
        <title>The Global Catalogue of Microorganisms (GCM) 10K type strain sequencing project: providing services to taxonomists for standard genome sequencing and annotation.</title>
        <authorList>
            <consortium name="The Broad Institute Genomics Platform"/>
            <consortium name="The Broad Institute Genome Sequencing Center for Infectious Disease"/>
            <person name="Wu L."/>
            <person name="Ma J."/>
        </authorList>
    </citation>
    <scope>NUCLEOTIDE SEQUENCE [LARGE SCALE GENOMIC DNA]</scope>
    <source>
        <strain evidence="4">NBRC 112299</strain>
    </source>
</reference>
<gene>
    <name evidence="3" type="ORF">GCM10025876_14480</name>
</gene>
<sequence length="339" mass="35629">MRQAGHSRAAEVLALLSDTDALEADARSARVGRRRRSWLRGGAASIAVVAVAASFLTLRPPPPMPLIQAADGVVGDAAIMRLDDQLRGMCDMGLEPTPHVPLAGPGVAIASEDVRDLGIEMDARVVRVAVGDSVEFTDVRTDGAVVVEGVPGANEPMTAVVITVSWRGDALYDVSAAGYLVAGDRLVSDISGWPMVLTDTSTLEWMGYSAVPAYDRVTDRTSISHMSYLDPMCLGSLDILLDSSGEWPYSAPDIPTSLHTFVQVRDESGEPLVTNQDALGWAETPVEFPGYEEAGKVATVTPLTPEEPAGGRRGGCRRDPAGPARVAGGEGARRDGPGG</sequence>
<keyword evidence="2" id="KW-0812">Transmembrane</keyword>
<keyword evidence="2" id="KW-1133">Transmembrane helix</keyword>
<evidence type="ECO:0000313" key="4">
    <source>
        <dbReference type="Proteomes" id="UP001157125"/>
    </source>
</evidence>